<sequence length="122" mass="14124">MPRIRKIIAHQLKLGADCQFLLQCQEGFRTGEEEGSKRTRKSPVRLRLESWDAKRQFSFGAKAHGRLTVTSFACKFNMGVLEYSQFLTPSVPHLDDQLLVVLWCEEGSGKEDSRRRVHIRYN</sequence>
<dbReference type="Proteomes" id="UP001215598">
    <property type="component" value="Unassembled WGS sequence"/>
</dbReference>
<evidence type="ECO:0000313" key="1">
    <source>
        <dbReference type="EMBL" id="KAJ7766256.1"/>
    </source>
</evidence>
<keyword evidence="2" id="KW-1185">Reference proteome</keyword>
<gene>
    <name evidence="1" type="ORF">B0H16DRAFT_1454137</name>
</gene>
<dbReference type="EMBL" id="JARKIB010000024">
    <property type="protein sequence ID" value="KAJ7766256.1"/>
    <property type="molecule type" value="Genomic_DNA"/>
</dbReference>
<evidence type="ECO:0000313" key="2">
    <source>
        <dbReference type="Proteomes" id="UP001215598"/>
    </source>
</evidence>
<name>A0AAD7JJR1_9AGAR</name>
<dbReference type="AlphaFoldDB" id="A0AAD7JJR1"/>
<accession>A0AAD7JJR1</accession>
<reference evidence="1" key="1">
    <citation type="submission" date="2023-03" db="EMBL/GenBank/DDBJ databases">
        <title>Massive genome expansion in bonnet fungi (Mycena s.s.) driven by repeated elements and novel gene families across ecological guilds.</title>
        <authorList>
            <consortium name="Lawrence Berkeley National Laboratory"/>
            <person name="Harder C.B."/>
            <person name="Miyauchi S."/>
            <person name="Viragh M."/>
            <person name="Kuo A."/>
            <person name="Thoen E."/>
            <person name="Andreopoulos B."/>
            <person name="Lu D."/>
            <person name="Skrede I."/>
            <person name="Drula E."/>
            <person name="Henrissat B."/>
            <person name="Morin E."/>
            <person name="Kohler A."/>
            <person name="Barry K."/>
            <person name="LaButti K."/>
            <person name="Morin E."/>
            <person name="Salamov A."/>
            <person name="Lipzen A."/>
            <person name="Mereny Z."/>
            <person name="Hegedus B."/>
            <person name="Baldrian P."/>
            <person name="Stursova M."/>
            <person name="Weitz H."/>
            <person name="Taylor A."/>
            <person name="Grigoriev I.V."/>
            <person name="Nagy L.G."/>
            <person name="Martin F."/>
            <person name="Kauserud H."/>
        </authorList>
    </citation>
    <scope>NUCLEOTIDE SEQUENCE</scope>
    <source>
        <strain evidence="1">CBHHK182m</strain>
    </source>
</reference>
<comment type="caution">
    <text evidence="1">The sequence shown here is derived from an EMBL/GenBank/DDBJ whole genome shotgun (WGS) entry which is preliminary data.</text>
</comment>
<protein>
    <submittedName>
        <fullName evidence="1">Uncharacterized protein</fullName>
    </submittedName>
</protein>
<organism evidence="1 2">
    <name type="scientific">Mycena metata</name>
    <dbReference type="NCBI Taxonomy" id="1033252"/>
    <lineage>
        <taxon>Eukaryota</taxon>
        <taxon>Fungi</taxon>
        <taxon>Dikarya</taxon>
        <taxon>Basidiomycota</taxon>
        <taxon>Agaricomycotina</taxon>
        <taxon>Agaricomycetes</taxon>
        <taxon>Agaricomycetidae</taxon>
        <taxon>Agaricales</taxon>
        <taxon>Marasmiineae</taxon>
        <taxon>Mycenaceae</taxon>
        <taxon>Mycena</taxon>
    </lineage>
</organism>
<proteinExistence type="predicted"/>